<proteinExistence type="evidence at transcript level"/>
<feature type="non-terminal residue" evidence="2">
    <location>
        <position position="1"/>
    </location>
</feature>
<sequence>RPERKVSFRVKGTFVRRTLPLPLSPTNSRTNSLRGTWEQQQITISIRVIRSFVHRNIHHRVMRAVSTTKLVKHLKEAIVAELRQDPNIPPTVQNYVYDTLKIEHQPHKAKSHDPVINTADDDQLVLRDDQTLHASNVINETVLSFFKMEDYLEYKLSKVA</sequence>
<dbReference type="PANTHER" id="PTHR18444:SF9">
    <property type="entry name" value="UPF0538 PROTEIN C2ORF76"/>
    <property type="match status" value="1"/>
</dbReference>
<comment type="similarity">
    <text evidence="1">Belongs to the UPF0538 family.</text>
</comment>
<accession>A0A0K8RP00</accession>
<evidence type="ECO:0000313" key="2">
    <source>
        <dbReference type="EMBL" id="JAA72812.1"/>
    </source>
</evidence>
<dbReference type="AlphaFoldDB" id="A0A0K8RP00"/>
<organism evidence="2">
    <name type="scientific">Ixodes ricinus</name>
    <name type="common">Common tick</name>
    <name type="synonym">Acarus ricinus</name>
    <dbReference type="NCBI Taxonomy" id="34613"/>
    <lineage>
        <taxon>Eukaryota</taxon>
        <taxon>Metazoa</taxon>
        <taxon>Ecdysozoa</taxon>
        <taxon>Arthropoda</taxon>
        <taxon>Chelicerata</taxon>
        <taxon>Arachnida</taxon>
        <taxon>Acari</taxon>
        <taxon>Parasitiformes</taxon>
        <taxon>Ixodida</taxon>
        <taxon>Ixodoidea</taxon>
        <taxon>Ixodidae</taxon>
        <taxon>Ixodinae</taxon>
        <taxon>Ixodes</taxon>
    </lineage>
</organism>
<name>A0A0K8RP00_IXORI</name>
<dbReference type="EMBL" id="GADI01000996">
    <property type="protein sequence ID" value="JAA72812.1"/>
    <property type="molecule type" value="mRNA"/>
</dbReference>
<dbReference type="PANTHER" id="PTHR18444">
    <property type="entry name" value="UPF0538 FAMILY MEMBER"/>
    <property type="match status" value="1"/>
</dbReference>
<dbReference type="InterPro" id="IPR018794">
    <property type="entry name" value="UPF0538"/>
</dbReference>
<reference evidence="2" key="1">
    <citation type="submission" date="2012-12" db="EMBL/GenBank/DDBJ databases">
        <title>Identification and characterization of a phenylalanine ammonia-lyase gene family in Isatis indigotica Fort.</title>
        <authorList>
            <person name="Liu Q."/>
            <person name="Chen J."/>
            <person name="Zhou X."/>
            <person name="Di P."/>
            <person name="Xiao Y."/>
            <person name="Xuan H."/>
            <person name="Zhang L."/>
            <person name="Chen W."/>
        </authorList>
    </citation>
    <scope>NUCLEOTIDE SEQUENCE</scope>
    <source>
        <tissue evidence="2">Salivary gland</tissue>
    </source>
</reference>
<protein>
    <submittedName>
        <fullName evidence="2">Uncharacterized protein</fullName>
    </submittedName>
</protein>
<dbReference type="Pfam" id="PF10209">
    <property type="entry name" value="DUF2340"/>
    <property type="match status" value="1"/>
</dbReference>
<evidence type="ECO:0000256" key="1">
    <source>
        <dbReference type="ARBA" id="ARBA00007176"/>
    </source>
</evidence>